<evidence type="ECO:0000313" key="1">
    <source>
        <dbReference type="EMBL" id="SFV61585.1"/>
    </source>
</evidence>
<dbReference type="AlphaFoldDB" id="A0A1W1C756"/>
<dbReference type="EMBL" id="FPHE01000107">
    <property type="protein sequence ID" value="SFV61585.1"/>
    <property type="molecule type" value="Genomic_DNA"/>
</dbReference>
<name>A0A1W1C756_9ZZZZ</name>
<sequence length="45" mass="5190">MISEWTTGRIGIYESETGKFIKYIENLTTPTFTYSVEHRQHVPGA</sequence>
<protein>
    <submittedName>
        <fullName evidence="1">Cytochrome cd1 nitrite reductase</fullName>
        <ecNumber evidence="1">1.7.2.1</ecNumber>
    </submittedName>
</protein>
<dbReference type="EC" id="1.7.2.1" evidence="1"/>
<organism evidence="1">
    <name type="scientific">hydrothermal vent metagenome</name>
    <dbReference type="NCBI Taxonomy" id="652676"/>
    <lineage>
        <taxon>unclassified sequences</taxon>
        <taxon>metagenomes</taxon>
        <taxon>ecological metagenomes</taxon>
    </lineage>
</organism>
<proteinExistence type="predicted"/>
<dbReference type="GO" id="GO:0050421">
    <property type="term" value="F:nitrite reductase (NO-forming) activity"/>
    <property type="evidence" value="ECO:0007669"/>
    <property type="project" value="UniProtKB-EC"/>
</dbReference>
<gene>
    <name evidence="1" type="ORF">MNB_SV-12-1574</name>
</gene>
<accession>A0A1W1C756</accession>
<reference evidence="1" key="1">
    <citation type="submission" date="2016-10" db="EMBL/GenBank/DDBJ databases">
        <authorList>
            <person name="de Groot N.N."/>
        </authorList>
    </citation>
    <scope>NUCLEOTIDE SEQUENCE</scope>
</reference>
<keyword evidence="1" id="KW-0560">Oxidoreductase</keyword>